<evidence type="ECO:0000256" key="3">
    <source>
        <dbReference type="SAM" id="Phobius"/>
    </source>
</evidence>
<gene>
    <name evidence="5" type="ORF">OE88DRAFT_1655537</name>
</gene>
<feature type="transmembrane region" description="Helical" evidence="3">
    <location>
        <begin position="88"/>
        <end position="109"/>
    </location>
</feature>
<dbReference type="InterPro" id="IPR020846">
    <property type="entry name" value="MFS_dom"/>
</dbReference>
<evidence type="ECO:0000313" key="5">
    <source>
        <dbReference type="EMBL" id="TFK53417.1"/>
    </source>
</evidence>
<sequence length="336" mass="36377">MWVGLILAVAALVVSSFVNAVWQLIILQGIIYGWAGGMVYIPVVFWLPDWFVKHRGLAGGIVMGGTGVGGFIFPLILNALLYRVGFRWTLRIWALIFAVAAGPSVLLVNPRVPLRKHEKGTPRPSVLPKELPFFRDWAFWMFSLVNMLQALSYFPVSLYLTVYTTSLSSERSSAAVLSVFNIACIVGQVFIGWLCDRMAYAWISTVSQLGSAIVAFLLWGYASNVGMVFGFAVLFGGLSGGFASIWQPAATDCAGTRGELQPYIFGLFATVKGVAAVIGPIISGEMYDDRNAGSGGRYGRFGFGEMEIFVGSLALATAVVSAVLGVVRVKVKRPVY</sequence>
<dbReference type="PANTHER" id="PTHR11360">
    <property type="entry name" value="MONOCARBOXYLATE TRANSPORTER"/>
    <property type="match status" value="1"/>
</dbReference>
<dbReference type="GO" id="GO:0016020">
    <property type="term" value="C:membrane"/>
    <property type="evidence" value="ECO:0007669"/>
    <property type="project" value="UniProtKB-SubCell"/>
</dbReference>
<dbReference type="PANTHER" id="PTHR11360:SF287">
    <property type="entry name" value="MFS MONOCARBOXYLATE TRANSPORTER"/>
    <property type="match status" value="1"/>
</dbReference>
<feature type="transmembrane region" description="Helical" evidence="3">
    <location>
        <begin position="228"/>
        <end position="250"/>
    </location>
</feature>
<comment type="subcellular location">
    <subcellularLocation>
        <location evidence="1">Membrane</location>
        <topology evidence="1">Multi-pass membrane protein</topology>
    </subcellularLocation>
</comment>
<feature type="transmembrane region" description="Helical" evidence="3">
    <location>
        <begin position="60"/>
        <end position="82"/>
    </location>
</feature>
<dbReference type="PROSITE" id="PS50850">
    <property type="entry name" value="MFS"/>
    <property type="match status" value="1"/>
</dbReference>
<dbReference type="InterPro" id="IPR050327">
    <property type="entry name" value="Proton-linked_MCT"/>
</dbReference>
<feature type="transmembrane region" description="Helical" evidence="3">
    <location>
        <begin position="308"/>
        <end position="327"/>
    </location>
</feature>
<proteinExistence type="inferred from homology"/>
<feature type="transmembrane region" description="Helical" evidence="3">
    <location>
        <begin position="174"/>
        <end position="194"/>
    </location>
</feature>
<keyword evidence="3" id="KW-0472">Membrane</keyword>
<evidence type="ECO:0000259" key="4">
    <source>
        <dbReference type="PROSITE" id="PS50850"/>
    </source>
</evidence>
<feature type="transmembrane region" description="Helical" evidence="3">
    <location>
        <begin position="201"/>
        <end position="222"/>
    </location>
</feature>
<feature type="transmembrane region" description="Helical" evidence="3">
    <location>
        <begin position="30"/>
        <end position="48"/>
    </location>
</feature>
<dbReference type="SUPFAM" id="SSF103473">
    <property type="entry name" value="MFS general substrate transporter"/>
    <property type="match status" value="1"/>
</dbReference>
<feature type="transmembrane region" description="Helical" evidence="3">
    <location>
        <begin position="137"/>
        <end position="162"/>
    </location>
</feature>
<comment type="similarity">
    <text evidence="2">Belongs to the major facilitator superfamily. Monocarboxylate porter (TC 2.A.1.13) family.</text>
</comment>
<dbReference type="Gene3D" id="1.20.1250.20">
    <property type="entry name" value="MFS general substrate transporter like domains"/>
    <property type="match status" value="2"/>
</dbReference>
<protein>
    <submittedName>
        <fullName evidence="5">MFS general substrate transporter</fullName>
    </submittedName>
</protein>
<reference evidence="5 6" key="1">
    <citation type="journal article" date="2019" name="Nat. Ecol. Evol.">
        <title>Megaphylogeny resolves global patterns of mushroom evolution.</title>
        <authorList>
            <person name="Varga T."/>
            <person name="Krizsan K."/>
            <person name="Foldi C."/>
            <person name="Dima B."/>
            <person name="Sanchez-Garcia M."/>
            <person name="Sanchez-Ramirez S."/>
            <person name="Szollosi G.J."/>
            <person name="Szarkandi J.G."/>
            <person name="Papp V."/>
            <person name="Albert L."/>
            <person name="Andreopoulos W."/>
            <person name="Angelini C."/>
            <person name="Antonin V."/>
            <person name="Barry K.W."/>
            <person name="Bougher N.L."/>
            <person name="Buchanan P."/>
            <person name="Buyck B."/>
            <person name="Bense V."/>
            <person name="Catcheside P."/>
            <person name="Chovatia M."/>
            <person name="Cooper J."/>
            <person name="Damon W."/>
            <person name="Desjardin D."/>
            <person name="Finy P."/>
            <person name="Geml J."/>
            <person name="Haridas S."/>
            <person name="Hughes K."/>
            <person name="Justo A."/>
            <person name="Karasinski D."/>
            <person name="Kautmanova I."/>
            <person name="Kiss B."/>
            <person name="Kocsube S."/>
            <person name="Kotiranta H."/>
            <person name="LaButti K.M."/>
            <person name="Lechner B.E."/>
            <person name="Liimatainen K."/>
            <person name="Lipzen A."/>
            <person name="Lukacs Z."/>
            <person name="Mihaltcheva S."/>
            <person name="Morgado L.N."/>
            <person name="Niskanen T."/>
            <person name="Noordeloos M.E."/>
            <person name="Ohm R.A."/>
            <person name="Ortiz-Santana B."/>
            <person name="Ovrebo C."/>
            <person name="Racz N."/>
            <person name="Riley R."/>
            <person name="Savchenko A."/>
            <person name="Shiryaev A."/>
            <person name="Soop K."/>
            <person name="Spirin V."/>
            <person name="Szebenyi C."/>
            <person name="Tomsovsky M."/>
            <person name="Tulloss R.E."/>
            <person name="Uehling J."/>
            <person name="Grigoriev I.V."/>
            <person name="Vagvolgyi C."/>
            <person name="Papp T."/>
            <person name="Martin F.M."/>
            <person name="Miettinen O."/>
            <person name="Hibbett D.S."/>
            <person name="Nagy L.G."/>
        </authorList>
    </citation>
    <scope>NUCLEOTIDE SEQUENCE [LARGE SCALE GENOMIC DNA]</scope>
    <source>
        <strain evidence="5 6">OMC1185</strain>
    </source>
</reference>
<dbReference type="OrthoDB" id="2213137at2759"/>
<evidence type="ECO:0000256" key="2">
    <source>
        <dbReference type="ARBA" id="ARBA00006727"/>
    </source>
</evidence>
<dbReference type="Proteomes" id="UP000305948">
    <property type="component" value="Unassembled WGS sequence"/>
</dbReference>
<dbReference type="EMBL" id="ML213507">
    <property type="protein sequence ID" value="TFK53417.1"/>
    <property type="molecule type" value="Genomic_DNA"/>
</dbReference>
<feature type="domain" description="Major facilitator superfamily (MFS) profile" evidence="4">
    <location>
        <begin position="1"/>
        <end position="333"/>
    </location>
</feature>
<evidence type="ECO:0000256" key="1">
    <source>
        <dbReference type="ARBA" id="ARBA00004141"/>
    </source>
</evidence>
<name>A0A5C3N993_9AGAM</name>
<dbReference type="InterPro" id="IPR036259">
    <property type="entry name" value="MFS_trans_sf"/>
</dbReference>
<keyword evidence="6" id="KW-1185">Reference proteome</keyword>
<keyword evidence="3" id="KW-0812">Transmembrane</keyword>
<dbReference type="GO" id="GO:0022857">
    <property type="term" value="F:transmembrane transporter activity"/>
    <property type="evidence" value="ECO:0007669"/>
    <property type="project" value="InterPro"/>
</dbReference>
<feature type="transmembrane region" description="Helical" evidence="3">
    <location>
        <begin position="262"/>
        <end position="282"/>
    </location>
</feature>
<dbReference type="InterPro" id="IPR011701">
    <property type="entry name" value="MFS"/>
</dbReference>
<dbReference type="Pfam" id="PF07690">
    <property type="entry name" value="MFS_1"/>
    <property type="match status" value="1"/>
</dbReference>
<dbReference type="AlphaFoldDB" id="A0A5C3N993"/>
<organism evidence="5 6">
    <name type="scientific">Heliocybe sulcata</name>
    <dbReference type="NCBI Taxonomy" id="5364"/>
    <lineage>
        <taxon>Eukaryota</taxon>
        <taxon>Fungi</taxon>
        <taxon>Dikarya</taxon>
        <taxon>Basidiomycota</taxon>
        <taxon>Agaricomycotina</taxon>
        <taxon>Agaricomycetes</taxon>
        <taxon>Gloeophyllales</taxon>
        <taxon>Gloeophyllaceae</taxon>
        <taxon>Heliocybe</taxon>
    </lineage>
</organism>
<evidence type="ECO:0000313" key="6">
    <source>
        <dbReference type="Proteomes" id="UP000305948"/>
    </source>
</evidence>
<keyword evidence="3" id="KW-1133">Transmembrane helix</keyword>
<accession>A0A5C3N993</accession>